<evidence type="ECO:0000313" key="2">
    <source>
        <dbReference type="Proteomes" id="UP001470230"/>
    </source>
</evidence>
<dbReference type="Proteomes" id="UP001470230">
    <property type="component" value="Unassembled WGS sequence"/>
</dbReference>
<sequence length="393" mass="45490">MSQNTDDCNLCNKEFHDELMSDVVSNPKIEFSADGSSNDDIIALGRKNCKDFIHFFNYGPNGLSILEGNRDNHWVTTPNPEENSFTIMFTHHSVRLTKFQIHTGNKKFEKLVPNQFVLFGYNSRVKRWDAISDFQGQSLNADALYSFDVREDNQKIFYRIFRFITLSGQIALAYIKLYGDVMAETDNPPDDAATDGNTLVNYQKKPYFVCLKQEKFTEGLFKTATKIFGPELECFVKVTCKADESSRFYDIWGSRNKSFRSIKSDKPIFICFYFPYHEVFISGYQIQPSQKNSIRSWCIIGCENNDDEGLILDHQDNCSLENEKSFYSWKTKETYNDKPFRIIRFVGLDGVFSFHCLDFLGKAKPCPSKVLTDKDMFGSFTFSHTIQEWNHGK</sequence>
<evidence type="ECO:0000313" key="1">
    <source>
        <dbReference type="EMBL" id="KAK8897477.1"/>
    </source>
</evidence>
<comment type="caution">
    <text evidence="1">The sequence shown here is derived from an EMBL/GenBank/DDBJ whole genome shotgun (WGS) entry which is preliminary data.</text>
</comment>
<reference evidence="1 2" key="1">
    <citation type="submission" date="2024-04" db="EMBL/GenBank/DDBJ databases">
        <title>Tritrichomonas musculus Genome.</title>
        <authorList>
            <person name="Alves-Ferreira E."/>
            <person name="Grigg M."/>
            <person name="Lorenzi H."/>
            <person name="Galac M."/>
        </authorList>
    </citation>
    <scope>NUCLEOTIDE SEQUENCE [LARGE SCALE GENOMIC DNA]</scope>
    <source>
        <strain evidence="1 2">EAF2021</strain>
    </source>
</reference>
<protein>
    <submittedName>
        <fullName evidence="1">Uncharacterized protein</fullName>
    </submittedName>
</protein>
<proteinExistence type="predicted"/>
<accession>A0ABR2L2R8</accession>
<gene>
    <name evidence="1" type="ORF">M9Y10_015430</name>
</gene>
<keyword evidence="2" id="KW-1185">Reference proteome</keyword>
<organism evidence="1 2">
    <name type="scientific">Tritrichomonas musculus</name>
    <dbReference type="NCBI Taxonomy" id="1915356"/>
    <lineage>
        <taxon>Eukaryota</taxon>
        <taxon>Metamonada</taxon>
        <taxon>Parabasalia</taxon>
        <taxon>Tritrichomonadida</taxon>
        <taxon>Tritrichomonadidae</taxon>
        <taxon>Tritrichomonas</taxon>
    </lineage>
</organism>
<name>A0ABR2L2R8_9EUKA</name>
<dbReference type="EMBL" id="JAPFFF010000002">
    <property type="protein sequence ID" value="KAK8897477.1"/>
    <property type="molecule type" value="Genomic_DNA"/>
</dbReference>